<dbReference type="AlphaFoldDB" id="A0A143BK40"/>
<gene>
    <name evidence="1" type="ORF">GEMMAAP_08745</name>
</gene>
<evidence type="ECO:0000313" key="1">
    <source>
        <dbReference type="EMBL" id="AMW04901.1"/>
    </source>
</evidence>
<reference evidence="1 2" key="1">
    <citation type="journal article" date="2014" name="Proc. Natl. Acad. Sci. U.S.A.">
        <title>Functional type 2 photosynthetic reaction centers found in the rare bacterial phylum Gemmatimonadetes.</title>
        <authorList>
            <person name="Zeng Y."/>
            <person name="Feng F."/>
            <person name="Medova H."/>
            <person name="Dean J."/>
            <person name="Koblizek M."/>
        </authorList>
    </citation>
    <scope>NUCLEOTIDE SEQUENCE [LARGE SCALE GENOMIC DNA]</scope>
    <source>
        <strain evidence="1 2">AP64</strain>
    </source>
</reference>
<reference evidence="1 2" key="2">
    <citation type="journal article" date="2016" name="Environ. Microbiol. Rep.">
        <title>Metagenomic evidence for the presence of phototrophic Gemmatimonadetes bacteria in diverse environments.</title>
        <authorList>
            <person name="Zeng Y."/>
            <person name="Baumbach J."/>
            <person name="Barbosa E.G."/>
            <person name="Azevedo V."/>
            <person name="Zhang C."/>
            <person name="Koblizek M."/>
        </authorList>
    </citation>
    <scope>NUCLEOTIDE SEQUENCE [LARGE SCALE GENOMIC DNA]</scope>
    <source>
        <strain evidence="1 2">AP64</strain>
    </source>
</reference>
<dbReference type="EMBL" id="CP011454">
    <property type="protein sequence ID" value="AMW04901.1"/>
    <property type="molecule type" value="Genomic_DNA"/>
</dbReference>
<keyword evidence="2" id="KW-1185">Reference proteome</keyword>
<accession>A0A143BK40</accession>
<name>A0A143BK40_9BACT</name>
<dbReference type="Proteomes" id="UP000076404">
    <property type="component" value="Chromosome"/>
</dbReference>
<evidence type="ECO:0000313" key="2">
    <source>
        <dbReference type="Proteomes" id="UP000076404"/>
    </source>
</evidence>
<dbReference type="KEGG" id="gph:GEMMAAP_08745"/>
<protein>
    <submittedName>
        <fullName evidence="1">Uncharacterized protein</fullName>
    </submittedName>
</protein>
<sequence length="392" mass="41149">MTVAMPRVRPFIPEPWRTAMAASEAVMAEAAGVESIGAEPVVPVVTNLMSTMVVRDEERAEEGVSSVMEVPERIPPYRPLRPTPIMTPAIRTPLYIPSIPVPSAPAAMVDEGEIAPLLLTTNEFAAPLALRPTLSSVDAVAVPDHDEPMADAVGNVPQTEQVAPAPEAVTPPTLATDGTSELPWIEAFLAATPAVPMRSVPTPLVSQIVEAASLDTLPDAAAAEPPAEEWPLQDAAEEFRALSAQMDIPATPAEADAMAQDALAPDALFSGPADPAPLPAWSDDDLMDIMPIRHSGKTPLSNPAVQGDGDLWAERARKAQEEAQVFKAMAAAPPAPELPAADATAEEAAHALEVLARRVRAGELMLPSYDPRMGEPAALVAALAALLGVRLR</sequence>
<organism evidence="1 2">
    <name type="scientific">Gemmatimonas phototrophica</name>
    <dbReference type="NCBI Taxonomy" id="1379270"/>
    <lineage>
        <taxon>Bacteria</taxon>
        <taxon>Pseudomonadati</taxon>
        <taxon>Gemmatimonadota</taxon>
        <taxon>Gemmatimonadia</taxon>
        <taxon>Gemmatimonadales</taxon>
        <taxon>Gemmatimonadaceae</taxon>
        <taxon>Gemmatimonas</taxon>
    </lineage>
</organism>
<dbReference type="eggNOG" id="ENOG5032987">
    <property type="taxonomic scope" value="Bacteria"/>
</dbReference>
<dbReference type="STRING" id="1379270.GEMMAAP_08745"/>
<proteinExistence type="predicted"/>